<feature type="compositionally biased region" description="Gly residues" evidence="2">
    <location>
        <begin position="10"/>
        <end position="25"/>
    </location>
</feature>
<feature type="coiled-coil region" evidence="1">
    <location>
        <begin position="1514"/>
        <end position="1562"/>
    </location>
</feature>
<feature type="compositionally biased region" description="Polar residues" evidence="2">
    <location>
        <begin position="139"/>
        <end position="152"/>
    </location>
</feature>
<feature type="compositionally biased region" description="Basic and acidic residues" evidence="2">
    <location>
        <begin position="1415"/>
        <end position="1426"/>
    </location>
</feature>
<feature type="compositionally biased region" description="Polar residues" evidence="2">
    <location>
        <begin position="90"/>
        <end position="113"/>
    </location>
</feature>
<feature type="region of interest" description="Disordered" evidence="2">
    <location>
        <begin position="1682"/>
        <end position="1701"/>
    </location>
</feature>
<dbReference type="Gene3D" id="1.10.287.1490">
    <property type="match status" value="1"/>
</dbReference>
<feature type="coiled-coil region" evidence="1">
    <location>
        <begin position="2190"/>
        <end position="2238"/>
    </location>
</feature>
<protein>
    <submittedName>
        <fullName evidence="3">Uncharacterized protein</fullName>
    </submittedName>
</protein>
<feature type="coiled-coil region" evidence="1">
    <location>
        <begin position="1704"/>
        <end position="1919"/>
    </location>
</feature>
<feature type="coiled-coil region" evidence="1">
    <location>
        <begin position="744"/>
        <end position="771"/>
    </location>
</feature>
<proteinExistence type="predicted"/>
<evidence type="ECO:0000313" key="3">
    <source>
        <dbReference type="EMBL" id="VAI55371.1"/>
    </source>
</evidence>
<evidence type="ECO:0000313" key="4">
    <source>
        <dbReference type="Proteomes" id="UP000324705"/>
    </source>
</evidence>
<dbReference type="OMA" id="CDVEANL"/>
<feature type="region of interest" description="Disordered" evidence="2">
    <location>
        <begin position="1413"/>
        <end position="1449"/>
    </location>
</feature>
<evidence type="ECO:0000256" key="2">
    <source>
        <dbReference type="SAM" id="MobiDB-lite"/>
    </source>
</evidence>
<feature type="coiled-coil region" evidence="1">
    <location>
        <begin position="850"/>
        <end position="891"/>
    </location>
</feature>
<organism evidence="3 4">
    <name type="scientific">Triticum turgidum subsp. durum</name>
    <name type="common">Durum wheat</name>
    <name type="synonym">Triticum durum</name>
    <dbReference type="NCBI Taxonomy" id="4567"/>
    <lineage>
        <taxon>Eukaryota</taxon>
        <taxon>Viridiplantae</taxon>
        <taxon>Streptophyta</taxon>
        <taxon>Embryophyta</taxon>
        <taxon>Tracheophyta</taxon>
        <taxon>Spermatophyta</taxon>
        <taxon>Magnoliopsida</taxon>
        <taxon>Liliopsida</taxon>
        <taxon>Poales</taxon>
        <taxon>Poaceae</taxon>
        <taxon>BOP clade</taxon>
        <taxon>Pooideae</taxon>
        <taxon>Triticodae</taxon>
        <taxon>Triticeae</taxon>
        <taxon>Triticinae</taxon>
        <taxon>Triticum</taxon>
    </lineage>
</organism>
<feature type="coiled-coil region" evidence="1">
    <location>
        <begin position="406"/>
        <end position="538"/>
    </location>
</feature>
<feature type="coiled-coil region" evidence="1">
    <location>
        <begin position="2326"/>
        <end position="2489"/>
    </location>
</feature>
<feature type="coiled-coil region" evidence="1">
    <location>
        <begin position="2572"/>
        <end position="2599"/>
    </location>
</feature>
<feature type="coiled-coil region" evidence="1">
    <location>
        <begin position="609"/>
        <end position="664"/>
    </location>
</feature>
<dbReference type="PANTHER" id="PTHR43939">
    <property type="entry name" value="COILED-COIL DOMAIN-CONTAINING PROTEIN 158"/>
    <property type="match status" value="1"/>
</dbReference>
<feature type="compositionally biased region" description="Polar residues" evidence="2">
    <location>
        <begin position="193"/>
        <end position="215"/>
    </location>
</feature>
<accession>A0A9R1B8I9</accession>
<reference evidence="3 4" key="1">
    <citation type="submission" date="2017-09" db="EMBL/GenBank/DDBJ databases">
        <authorList>
            <consortium name="International Durum Wheat Genome Sequencing Consortium (IDWGSC)"/>
            <person name="Milanesi L."/>
        </authorList>
    </citation>
    <scope>NUCLEOTIDE SEQUENCE [LARGE SCALE GENOMIC DNA]</scope>
    <source>
        <strain evidence="4">cv. Svevo</strain>
    </source>
</reference>
<evidence type="ECO:0000256" key="1">
    <source>
        <dbReference type="SAM" id="Coils"/>
    </source>
</evidence>
<dbReference type="Gramene" id="TRITD6Bv1G050720.1">
    <property type="protein sequence ID" value="TRITD6Bv1G050720.1"/>
    <property type="gene ID" value="TRITD6Bv1G050720"/>
</dbReference>
<feature type="coiled-coil region" evidence="1">
    <location>
        <begin position="1253"/>
        <end position="1343"/>
    </location>
</feature>
<feature type="compositionally biased region" description="Polar residues" evidence="2">
    <location>
        <begin position="1433"/>
        <end position="1446"/>
    </location>
</feature>
<keyword evidence="4" id="KW-1185">Reference proteome</keyword>
<dbReference type="Proteomes" id="UP000324705">
    <property type="component" value="Chromosome 6B"/>
</dbReference>
<name>A0A9R1B8I9_TRITD</name>
<keyword evidence="1" id="KW-0175">Coiled coil</keyword>
<dbReference type="SUPFAM" id="SSF57997">
    <property type="entry name" value="Tropomyosin"/>
    <property type="match status" value="1"/>
</dbReference>
<feature type="coiled-coil region" evidence="1">
    <location>
        <begin position="961"/>
        <end position="995"/>
    </location>
</feature>
<feature type="coiled-coil region" evidence="1">
    <location>
        <begin position="1983"/>
        <end position="2024"/>
    </location>
</feature>
<feature type="compositionally biased region" description="Basic residues" evidence="2">
    <location>
        <begin position="35"/>
        <end position="48"/>
    </location>
</feature>
<sequence length="2729" mass="304061">MDQKGRGRGRGGGGGGRGGGGGGGDNSRTDLLAAGRKKLQQFRKKKEKKGPGKKAEADPDEGASKAGANGEEAPPEPKSPVGLKFLAGESGSSHSTPFEEATMSQEEQCNGQGPATEGPSVVDNADVVPEQEDADDRSVQNISISEQGNSDHGSPGQGDGDDSAVQATSSDVGGDLIGAQPGEVDGEQLPISEESNMPQVSSQGDTANDSSNQVGGHQEVQIDPVERTSSSDSKEAMEVPIPSLDLVADNANMGEEGTQEMEVGISGRSSDGNIQDVEPTVSGEISMEVGHEAAMDLAASQEIPGRGDTDDEANGVGKEAVQEDAGTSNTNAIDEAVTTHGLDLSVEKVDSALCGGAVSQGFMPYRLDEYIQGHLYVMTLSRDLLQLQLDEGTHLNSDVTLSSDEILKLQVQLKESEESKVAAHEEIQQCRHELTNLNTVKGELELIVASQKQEIDASNSKCEQLEIELRSSKENAQQISSELADCQSLLEALQKENIELTENLALEEKTRKEVQEQQEHLSGENEKLLSQLSELEHSLASVKVVMNAGSSRCESLEAELCSFKENMEHTWTELTNCRALLETSQKDNVELSAKFAVESEANKKLKEGNVFLHTENERLLSDLSELNDELHLSYAKHKQLELHVRDMETHMEQLKDQLIEESLRATNSSDIYQSVIKELNAKCNVVLDQAETVVCQKHDRLASSEITVENAERTITSPEFVCEGNNQHSHPLFDEKDSSNCTALQSLKGHLEVAKGELHELQKLVERMSSRSGGRVLVSKLIQSFEVKGNQEETGMSEGEHDELKKLTQGMLCCLVEKFKLMTSDLAKAEKYVVGLCDRIELSSKSEVQHEAERQLAAVFEARMDELSEKLSNYKNTIDQLHIQLANVQQDADDHAGKLTNQAELLHNDVTERISILEKERASLSGLLSEVTNKLSSLVGTMYPNDLGASEGLGFSILDSVDLAAKSIQSLQDKLESAQSDNAKLSTSLSEIKKAHSDVQDRNEHASRMVKNTYDSLQEFLLNSLGNSDEASAGDSAEEPIEALFSHLGGAIEQLKNLLHDRHSLQSNYANLESRLLSKCEEVEEISLRCSSLMKNMDDMCLLNEELKLVSSSKSEALDELHGRCLSIAEKMVQHSADPTSMVLPLMSNSGEAETFSKEHHISTTLLPCIEEGVASCNEKLENAVEEIHLAKICLQNAHIFDQISFDKWSLPLPALIKEEIVPQVCDLQSKMDQLSELNIHLETEIPVLRDGLKKLDEALETSRTELQERSSELEQSEQKLSSFKEKLGIAVAKGKALIVQRDGLKQSLAEKSGELEKLSQELESKDALVKELEAKLKSYTEADRIEALESELSYIRNSATALRDSFILKDSVLQRIEEVLEDLDMPERFHSRDIVEKIELLSKMAVGASFTLPDGDKRSSMDGHSESGVAMDSTSDEQISISNPGSDEIKNKYDELHRRFYELAEHNNMLEQSLVERNSIVQKWEEVLGQVSIPPQFRMLEPEDRITWLGNRLLEVEHERDTLHSKIEHLEDSSEMLITDLEESHKRISELSAEVVAIKAEKDFFSESLEKLRFEFLGLSEKAVQDEFVRDNLQKDLAELQEKLAEKAKESKHYHDMEIEVHKLLDLVRNVLQDGSNAEIPSGGGDVLCLGELLRKVLDHYETLLSESTLSNAAEKEIHLDETKLSNDASTSETGRDDKESVLNTLSNQLEHACKSLALVEQQRDEAAEKARLLMLEVEMLHAQINQLQEDDSEQTQKYQSLVLELELVSKQRDNLQEKLNQSDELEHARSSLALAEQQRDEAVEKTQSLLLEVEMAHAQINRLQEGGAEQTQKYQSLVLELELAGKQRDDLQEKLNQEEQKCTSLREKLNIAVRKGKGLVQQKDSLKQTIEEMNAVIEKLKNEREQHIESLESEKTLLMGRLTENEKNLHDTTEYLSRLLNALSTVDIAREFDTDPITKVGKIAQVYLDQQATVASSQNEVKKLKRATELLLTELNEAQERADNLQEELVKEEAALSESSKQNNVIESARADAVRHLEHITYMQAQAARKQIDHLKELNSTSRQLREVCFDLSHRLASAFSKDVDLISYMESFMKSSGKWMDGTNMVDIPITSNGTLTSSISSKNTHIPNASLEFTVNDTDGTQMLHHLAIACHAVSDCVKDCNDLKRNIDEHGFSIDHKATGLAEVMSNLQNRFTSQNNELESLRENILELQSEIKEKEEESSSLRRNMSLLYEACTSSVSEIEGMTGMGSGTGSYSVVQNHLFSYDHIKSVVERLGAAVKTTQYSNEGNTKELKATVLELQQELQGKDVQISTISSELASQIREAESYAKQLSVELDDARMQVHNLEEHVEMLLNQKKALETQASELKDLETVASEQHGRIKELTDELSRKDQEIEGLMQALDEEEKELEVLENKSNDLEQMLQEKEFSLKSLEDSRTKALTKLATTVEKFDELHSLSESLLAEVESLQSQLQERDSEISFLRQEVTRSTNELLTTEDSNKQYSSQINDFVKWLETALMQFGVHCESADDHDYTQVPVYMDMLDKKIVSLISESDELRVAVQSKDSSLQVERTKMEELLRKSEALEASLSQKDSQIGMLRRDRTMGQPRSINLPGTSEIEQMNDKVSPAAVVTQIRGARKVNNDQVAIDVEMHKDKPLDDEDDDKAHGFKSLTMSRIVPKFTRPISDRIDGMWASGDRLLMRQPTLRLGVLIYWIALHALLVSFI</sequence>
<feature type="region of interest" description="Disordered" evidence="2">
    <location>
        <begin position="1"/>
        <end position="237"/>
    </location>
</feature>
<feature type="coiled-coil region" evidence="1">
    <location>
        <begin position="1591"/>
        <end position="1618"/>
    </location>
</feature>
<gene>
    <name evidence="3" type="ORF">TRITD_6Bv1G050720</name>
</gene>
<dbReference type="EMBL" id="LT934122">
    <property type="protein sequence ID" value="VAI55371.1"/>
    <property type="molecule type" value="Genomic_DNA"/>
</dbReference>
<dbReference type="PANTHER" id="PTHR43939:SF50">
    <property type="entry name" value="NUCLEOPORIN"/>
    <property type="match status" value="1"/>
</dbReference>